<accession>A0A7R8ZD78</accession>
<dbReference type="InterPro" id="IPR035979">
    <property type="entry name" value="RBD_domain_sf"/>
</dbReference>
<dbReference type="AlphaFoldDB" id="A0A7R8ZD78"/>
<gene>
    <name evidence="5" type="ORF">TDIB3V08_LOCUS7238</name>
</gene>
<dbReference type="CDD" id="cd12743">
    <property type="entry name" value="RRM3_Fusilli"/>
    <property type="match status" value="1"/>
</dbReference>
<reference evidence="5" key="1">
    <citation type="submission" date="2020-11" db="EMBL/GenBank/DDBJ databases">
        <authorList>
            <person name="Tran Van P."/>
        </authorList>
    </citation>
    <scope>NUCLEOTIDE SEQUENCE</scope>
</reference>
<dbReference type="Pfam" id="PF00076">
    <property type="entry name" value="RRM_1"/>
    <property type="match status" value="1"/>
</dbReference>
<sequence>MYTISDQTPHRRRVKDNLLSPLDSRTYEGCMSTLRDYSDGSARGCQCSYQVNVKGRRVLTYVFRHFKYVCCNLRYELREKCKFIKTASSLKLKDPTREPWTIRGGVALCLSPQGRRNGEALVRFVSQEHRDMALKRHKHHIVNRYIEVYKASGEDFVNVAGGSNNEAQAFLSRGGQVIVRMRGLPYDCTAKQVLDFFEAGENSCKVMDDEEGVLFVKKPDGRATGDAFVLFSQEEDAGKALSKHRELIGSRYIELFRSTTAEVQQVLNRSMDPKTYEQPQPLIAQIPQVPLLPQHIITSGTRKDCIRLRGLPYEAQVEHILEFLGDYAKSIVFQGVHMVYNAQIQGQPSGEAFIQMESEQSAFMTAQNKHHRYMFFGKKQRYIEVFQCSGEDMNLVLTGGIPTTPGAVSPAKAAALLSPGMLTAPPPPPPGHPPPTFHWEHPFMQAQMVVAQQAHQAQAMAQAQSLAMRQSQANEGIWFMNQLVAAHHQQAAMAVALAAAASNNNLPKQISKPPPPKTVATIPPPSAISAAMQPPALPYGGLLAQPQFPTHQVAPPGYVFVNMSARFPTISGSALMQQPPQITSNGTQKGQVANINVTFSSGSINCGDGVENEASGLYTVTHTNSPVAMPRLIASCSLTSPAAHRKGGTLMPPPPFGPAATFAQFGHTPTQLIPAAPPLAARHTFPVAYPPIFYWPYPSPPVSPTSYYGGPMPAALGPPQGPMQPPQPTLVIMQGLPYSANVGHVLNFFSGSPELTPECIQLQRSMDGRATGEAIVCFPSRVEAERAVLEKNRQHIGNRYIELYLI</sequence>
<dbReference type="SUPFAM" id="SSF54928">
    <property type="entry name" value="RNA-binding domain, RBD"/>
    <property type="match status" value="4"/>
</dbReference>
<dbReference type="EMBL" id="OA567985">
    <property type="protein sequence ID" value="CAD7201033.1"/>
    <property type="molecule type" value="Genomic_DNA"/>
</dbReference>
<dbReference type="CDD" id="cd12741">
    <property type="entry name" value="RRM2_Fusilli"/>
    <property type="match status" value="1"/>
</dbReference>
<dbReference type="InterPro" id="IPR000504">
    <property type="entry name" value="RRM_dom"/>
</dbReference>
<dbReference type="GO" id="GO:0003723">
    <property type="term" value="F:RNA binding"/>
    <property type="evidence" value="ECO:0007669"/>
    <property type="project" value="UniProtKB-UniRule"/>
</dbReference>
<dbReference type="Gene3D" id="3.30.70.330">
    <property type="match status" value="4"/>
</dbReference>
<evidence type="ECO:0000256" key="3">
    <source>
        <dbReference type="PROSITE-ProRule" id="PRU00176"/>
    </source>
</evidence>
<dbReference type="InterPro" id="IPR012677">
    <property type="entry name" value="Nucleotide-bd_a/b_plait_sf"/>
</dbReference>
<evidence type="ECO:0000256" key="1">
    <source>
        <dbReference type="ARBA" id="ARBA00022737"/>
    </source>
</evidence>
<evidence type="ECO:0000313" key="5">
    <source>
        <dbReference type="EMBL" id="CAD7201033.1"/>
    </source>
</evidence>
<keyword evidence="1" id="KW-0677">Repeat</keyword>
<dbReference type="InterPro" id="IPR034980">
    <property type="entry name" value="Fusilli_RRM2"/>
</dbReference>
<dbReference type="PANTHER" id="PTHR13976">
    <property type="entry name" value="HETEROGENEOUS NUCLEAR RIBONUCLEOPROTEIN-RELATED"/>
    <property type="match status" value="1"/>
</dbReference>
<evidence type="ECO:0000259" key="4">
    <source>
        <dbReference type="PROSITE" id="PS50102"/>
    </source>
</evidence>
<dbReference type="InterPro" id="IPR050666">
    <property type="entry name" value="ESRP"/>
</dbReference>
<name>A0A7R8ZD78_TIMDO</name>
<organism evidence="5">
    <name type="scientific">Timema douglasi</name>
    <name type="common">Walking stick</name>
    <dbReference type="NCBI Taxonomy" id="61478"/>
    <lineage>
        <taxon>Eukaryota</taxon>
        <taxon>Metazoa</taxon>
        <taxon>Ecdysozoa</taxon>
        <taxon>Arthropoda</taxon>
        <taxon>Hexapoda</taxon>
        <taxon>Insecta</taxon>
        <taxon>Pterygota</taxon>
        <taxon>Neoptera</taxon>
        <taxon>Polyneoptera</taxon>
        <taxon>Phasmatodea</taxon>
        <taxon>Timematodea</taxon>
        <taxon>Timematoidea</taxon>
        <taxon>Timematidae</taxon>
        <taxon>Timema</taxon>
    </lineage>
</organism>
<dbReference type="SMART" id="SM00360">
    <property type="entry name" value="RRM"/>
    <property type="match status" value="3"/>
</dbReference>
<evidence type="ECO:0000256" key="2">
    <source>
        <dbReference type="ARBA" id="ARBA00022884"/>
    </source>
</evidence>
<feature type="domain" description="RRM" evidence="4">
    <location>
        <begin position="177"/>
        <end position="260"/>
    </location>
</feature>
<protein>
    <recommendedName>
        <fullName evidence="4">RRM domain-containing protein</fullName>
    </recommendedName>
</protein>
<proteinExistence type="predicted"/>
<keyword evidence="2 3" id="KW-0694">RNA-binding</keyword>
<dbReference type="PROSITE" id="PS50102">
    <property type="entry name" value="RRM"/>
    <property type="match status" value="1"/>
</dbReference>